<comment type="similarity">
    <text evidence="3">Belongs to the etk/wzc family.</text>
</comment>
<feature type="transmembrane region" description="Helical" evidence="16">
    <location>
        <begin position="491"/>
        <end position="510"/>
    </location>
</feature>
<dbReference type="GO" id="GO:0005524">
    <property type="term" value="F:ATP binding"/>
    <property type="evidence" value="ECO:0007669"/>
    <property type="project" value="UniProtKB-KW"/>
</dbReference>
<comment type="subcellular location">
    <subcellularLocation>
        <location evidence="1">Cell inner membrane</location>
        <topology evidence="1">Multi-pass membrane protein</topology>
    </subcellularLocation>
</comment>
<dbReference type="PANTHER" id="PTHR32309">
    <property type="entry name" value="TYROSINE-PROTEIN KINASE"/>
    <property type="match status" value="1"/>
</dbReference>
<dbReference type="GO" id="GO:0004715">
    <property type="term" value="F:non-membrane spanning protein tyrosine kinase activity"/>
    <property type="evidence" value="ECO:0007669"/>
    <property type="project" value="UniProtKB-EC"/>
</dbReference>
<dbReference type="Pfam" id="PF13807">
    <property type="entry name" value="GNVR"/>
    <property type="match status" value="1"/>
</dbReference>
<dbReference type="RefSeq" id="WP_308990360.1">
    <property type="nucleotide sequence ID" value="NZ_CP155618.1"/>
</dbReference>
<proteinExistence type="inferred from homology"/>
<evidence type="ECO:0000313" key="21">
    <source>
        <dbReference type="Proteomes" id="UP001224325"/>
    </source>
</evidence>
<evidence type="ECO:0000256" key="1">
    <source>
        <dbReference type="ARBA" id="ARBA00004429"/>
    </source>
</evidence>
<evidence type="ECO:0000256" key="11">
    <source>
        <dbReference type="ARBA" id="ARBA00022840"/>
    </source>
</evidence>
<dbReference type="KEGG" id="mlil:QLS71_002610"/>
<dbReference type="InterPro" id="IPR005702">
    <property type="entry name" value="Wzc-like_C"/>
</dbReference>
<evidence type="ECO:0000256" key="15">
    <source>
        <dbReference type="ARBA" id="ARBA00051245"/>
    </source>
</evidence>
<feature type="domain" description="Polysaccharide chain length determinant N-terminal" evidence="17">
    <location>
        <begin position="16"/>
        <end position="105"/>
    </location>
</feature>
<dbReference type="SUPFAM" id="SSF52540">
    <property type="entry name" value="P-loop containing nucleoside triphosphate hydrolases"/>
    <property type="match status" value="1"/>
</dbReference>
<keyword evidence="6" id="KW-0997">Cell inner membrane</keyword>
<evidence type="ECO:0000256" key="6">
    <source>
        <dbReference type="ARBA" id="ARBA00022519"/>
    </source>
</evidence>
<name>A0AAU7EHU7_9FLAO</name>
<dbReference type="Pfam" id="PF02706">
    <property type="entry name" value="Wzz"/>
    <property type="match status" value="1"/>
</dbReference>
<evidence type="ECO:0000256" key="10">
    <source>
        <dbReference type="ARBA" id="ARBA00022777"/>
    </source>
</evidence>
<sequence length="784" mass="89859">MNNKSQLDLNSKEEYFDLKERLSKFIIFWPWFLISVLITTIGAYLYLSFTAPVFNTQAKVKILDNKEAPEFSLDVNKLFNKSSINVENEIALLKSYRLLEQVIKKMNLNIAYYDSNTLATKQIYNPPFNLIYISPSKNIEEPLKYSLQILKSGYKITNTLSEKELITDSFWYNGKKEDFPFIISPVENHDLSLNHDAYFDVKIISVEDATFNLIESIEVESDGKDSDILKLMLRSTNSMYAKSVLNTLIDIYKQDGIIDRQEVSKRTIAFVDERFDYLMEELDSIERAKKNYKQENSLSFIEVDANETLQKRSFKDEALFNIETQLLLTNELLTSIKNEEDFKLLPANIGLTSETINQLVEKYNVVVLEYNKIKESAGKNNPSLKNLKSTLVDLKLNVNKSIKDYSIQLETTLKHNEKAQQAAVGMFKTLPQKEKVLRNIDRQQNLKESLYLLLLQKREEASINLAVTVSNLKVIDYGITNSTPVFPKRKIIYLVAIIVGMLIPFVILYIRMQLNTKIFINKDVETLNSAVPVLVELPIITEQDKKAENSQLAEAFRTLVHNIKFIILKKEKDLGNVIFVTSAIKGEGKTLVSFNLASSFSQLNKKVLLMGVDFRNPQLHNFIGKTKKDKGLSNYLIDDSICWQSLVEKVTIKSNHFDILLAGEIPPNPTLLLSSKRLELLVEELKKTYDYIIFDTAPTLLVSDTLIISKLADGLLYIVRSDYTEKNLITYSSKLFEEQGIENVGYVVNAVNYKKSHGYGYGYNYGYGYGYSATSKNKKKFNIF</sequence>
<evidence type="ECO:0000256" key="4">
    <source>
        <dbReference type="ARBA" id="ARBA00011903"/>
    </source>
</evidence>
<gene>
    <name evidence="20" type="ORF">QLS71_002610</name>
</gene>
<evidence type="ECO:0000256" key="12">
    <source>
        <dbReference type="ARBA" id="ARBA00022989"/>
    </source>
</evidence>
<evidence type="ECO:0000259" key="17">
    <source>
        <dbReference type="Pfam" id="PF02706"/>
    </source>
</evidence>
<evidence type="ECO:0000256" key="13">
    <source>
        <dbReference type="ARBA" id="ARBA00023136"/>
    </source>
</evidence>
<dbReference type="Proteomes" id="UP001224325">
    <property type="component" value="Chromosome"/>
</dbReference>
<keyword evidence="13 16" id="KW-0472">Membrane</keyword>
<evidence type="ECO:0000256" key="14">
    <source>
        <dbReference type="ARBA" id="ARBA00023137"/>
    </source>
</evidence>
<evidence type="ECO:0000256" key="2">
    <source>
        <dbReference type="ARBA" id="ARBA00007316"/>
    </source>
</evidence>
<keyword evidence="14" id="KW-0829">Tyrosine-protein kinase</keyword>
<keyword evidence="21" id="KW-1185">Reference proteome</keyword>
<keyword evidence="12 16" id="KW-1133">Transmembrane helix</keyword>
<dbReference type="InterPro" id="IPR003856">
    <property type="entry name" value="LPS_length_determ_N"/>
</dbReference>
<evidence type="ECO:0000256" key="16">
    <source>
        <dbReference type="SAM" id="Phobius"/>
    </source>
</evidence>
<feature type="domain" description="Tyrosine-protein kinase G-rich" evidence="19">
    <location>
        <begin position="435"/>
        <end position="511"/>
    </location>
</feature>
<evidence type="ECO:0000256" key="7">
    <source>
        <dbReference type="ARBA" id="ARBA00022679"/>
    </source>
</evidence>
<evidence type="ECO:0000313" key="20">
    <source>
        <dbReference type="EMBL" id="XBL14915.1"/>
    </source>
</evidence>
<dbReference type="Pfam" id="PF13614">
    <property type="entry name" value="AAA_31"/>
    <property type="match status" value="1"/>
</dbReference>
<comment type="catalytic activity">
    <reaction evidence="15">
        <text>L-tyrosyl-[protein] + ATP = O-phospho-L-tyrosyl-[protein] + ADP + H(+)</text>
        <dbReference type="Rhea" id="RHEA:10596"/>
        <dbReference type="Rhea" id="RHEA-COMP:10136"/>
        <dbReference type="Rhea" id="RHEA-COMP:20101"/>
        <dbReference type="ChEBI" id="CHEBI:15378"/>
        <dbReference type="ChEBI" id="CHEBI:30616"/>
        <dbReference type="ChEBI" id="CHEBI:46858"/>
        <dbReference type="ChEBI" id="CHEBI:61978"/>
        <dbReference type="ChEBI" id="CHEBI:456216"/>
        <dbReference type="EC" id="2.7.10.2"/>
    </reaction>
</comment>
<evidence type="ECO:0000259" key="18">
    <source>
        <dbReference type="Pfam" id="PF13614"/>
    </source>
</evidence>
<accession>A0AAU7EHU7</accession>
<dbReference type="CDD" id="cd05387">
    <property type="entry name" value="BY-kinase"/>
    <property type="match status" value="1"/>
</dbReference>
<keyword evidence="5" id="KW-1003">Cell membrane</keyword>
<feature type="transmembrane region" description="Helical" evidence="16">
    <location>
        <begin position="25"/>
        <end position="47"/>
    </location>
</feature>
<dbReference type="EMBL" id="CP155618">
    <property type="protein sequence ID" value="XBL14915.1"/>
    <property type="molecule type" value="Genomic_DNA"/>
</dbReference>
<dbReference type="PANTHER" id="PTHR32309:SF13">
    <property type="entry name" value="FERRIC ENTEROBACTIN TRANSPORT PROTEIN FEPE"/>
    <property type="match status" value="1"/>
</dbReference>
<keyword evidence="11" id="KW-0067">ATP-binding</keyword>
<dbReference type="AlphaFoldDB" id="A0AAU7EHU7"/>
<evidence type="ECO:0000256" key="5">
    <source>
        <dbReference type="ARBA" id="ARBA00022475"/>
    </source>
</evidence>
<reference evidence="20" key="1">
    <citation type="submission" date="2024-04" db="EMBL/GenBank/DDBJ databases">
        <title>Mariniflexile litorale, isolated from the shallow sediments of the Sea of Japan.</title>
        <authorList>
            <person name="Romanenko L."/>
            <person name="Isaeva M."/>
        </authorList>
    </citation>
    <scope>NUCLEOTIDE SEQUENCE [LARGE SCALE GENOMIC DNA]</scope>
    <source>
        <strain evidence="20">KMM 9835</strain>
    </source>
</reference>
<dbReference type="EC" id="2.7.10.2" evidence="4"/>
<dbReference type="NCBIfam" id="TIGR01007">
    <property type="entry name" value="eps_fam"/>
    <property type="match status" value="1"/>
</dbReference>
<keyword evidence="9" id="KW-0547">Nucleotide-binding</keyword>
<organism evidence="20 21">
    <name type="scientific">Mariniflexile litorale</name>
    <dbReference type="NCBI Taxonomy" id="3045158"/>
    <lineage>
        <taxon>Bacteria</taxon>
        <taxon>Pseudomonadati</taxon>
        <taxon>Bacteroidota</taxon>
        <taxon>Flavobacteriia</taxon>
        <taxon>Flavobacteriales</taxon>
        <taxon>Flavobacteriaceae</taxon>
        <taxon>Mariniflexile</taxon>
    </lineage>
</organism>
<dbReference type="Gene3D" id="3.40.50.300">
    <property type="entry name" value="P-loop containing nucleotide triphosphate hydrolases"/>
    <property type="match status" value="1"/>
</dbReference>
<protein>
    <recommendedName>
        <fullName evidence="4">non-specific protein-tyrosine kinase</fullName>
        <ecNumber evidence="4">2.7.10.2</ecNumber>
    </recommendedName>
</protein>
<feature type="domain" description="AAA" evidence="18">
    <location>
        <begin position="577"/>
        <end position="705"/>
    </location>
</feature>
<evidence type="ECO:0000256" key="3">
    <source>
        <dbReference type="ARBA" id="ARBA00008883"/>
    </source>
</evidence>
<keyword evidence="8 16" id="KW-0812">Transmembrane</keyword>
<dbReference type="GO" id="GO:0005886">
    <property type="term" value="C:plasma membrane"/>
    <property type="evidence" value="ECO:0007669"/>
    <property type="project" value="UniProtKB-SubCell"/>
</dbReference>
<dbReference type="InterPro" id="IPR027417">
    <property type="entry name" value="P-loop_NTPase"/>
</dbReference>
<dbReference type="InterPro" id="IPR025669">
    <property type="entry name" value="AAA_dom"/>
</dbReference>
<dbReference type="InterPro" id="IPR050445">
    <property type="entry name" value="Bact_polysacc_biosynth/exp"/>
</dbReference>
<dbReference type="InterPro" id="IPR032807">
    <property type="entry name" value="GNVR"/>
</dbReference>
<evidence type="ECO:0000259" key="19">
    <source>
        <dbReference type="Pfam" id="PF13807"/>
    </source>
</evidence>
<comment type="similarity">
    <text evidence="2">Belongs to the CpsD/CapB family.</text>
</comment>
<evidence type="ECO:0000256" key="9">
    <source>
        <dbReference type="ARBA" id="ARBA00022741"/>
    </source>
</evidence>
<keyword evidence="7 20" id="KW-0808">Transferase</keyword>
<evidence type="ECO:0000256" key="8">
    <source>
        <dbReference type="ARBA" id="ARBA00022692"/>
    </source>
</evidence>
<keyword evidence="10" id="KW-0418">Kinase</keyword>